<accession>A0A1X1FE05</accession>
<dbReference type="EMBL" id="WKKY01000103">
    <property type="protein sequence ID" value="MSE20602.1"/>
    <property type="molecule type" value="Genomic_DNA"/>
</dbReference>
<evidence type="ECO:0000313" key="2">
    <source>
        <dbReference type="EMBL" id="MSE20602.1"/>
    </source>
</evidence>
<dbReference type="AlphaFoldDB" id="A0A1X1FE05"/>
<dbReference type="RefSeq" id="WP_057910892.1">
    <property type="nucleotide sequence ID" value="NZ_CP018796.1"/>
</dbReference>
<proteinExistence type="predicted"/>
<sequence length="126" mass="14955">MKFRNKLMLVLVSTLAFSSAIADVGSMIQPVEASRLVTMPKRFRHHWRYRYSAKRMFYLSVHKHYCYFNDMNGRGKWIKYKYVNDGHHNYGTISVNGTYEPIGLHFKSSQRLVVGYDISNLHFYHK</sequence>
<organism evidence="3 4">
    <name type="scientific">Lentilactobacillus parabuchneri</name>
    <dbReference type="NCBI Taxonomy" id="152331"/>
    <lineage>
        <taxon>Bacteria</taxon>
        <taxon>Bacillati</taxon>
        <taxon>Bacillota</taxon>
        <taxon>Bacilli</taxon>
        <taxon>Lactobacillales</taxon>
        <taxon>Lactobacillaceae</taxon>
        <taxon>Lentilactobacillus</taxon>
    </lineage>
</organism>
<gene>
    <name evidence="3" type="ORF">FAM23169_01500</name>
    <name evidence="2" type="ORF">GKC44_04900</name>
</gene>
<evidence type="ECO:0000313" key="5">
    <source>
        <dbReference type="Proteomes" id="UP000491237"/>
    </source>
</evidence>
<dbReference type="Proteomes" id="UP000491237">
    <property type="component" value="Unassembled WGS sequence"/>
</dbReference>
<protein>
    <submittedName>
        <fullName evidence="3">Uncharacterized protein</fullName>
    </submittedName>
</protein>
<name>A0A1X1FE05_9LACO</name>
<feature type="chain" id="PRO_5044567188" evidence="1">
    <location>
        <begin position="23"/>
        <end position="126"/>
    </location>
</feature>
<keyword evidence="4" id="KW-1185">Reference proteome</keyword>
<keyword evidence="1" id="KW-0732">Signal</keyword>
<dbReference type="EMBL" id="MSBD01000039">
    <property type="protein sequence ID" value="ORN28019.1"/>
    <property type="molecule type" value="Genomic_DNA"/>
</dbReference>
<dbReference type="Proteomes" id="UP000193009">
    <property type="component" value="Unassembled WGS sequence"/>
</dbReference>
<reference evidence="2 5" key="2">
    <citation type="submission" date="2019-11" db="EMBL/GenBank/DDBJ databases">
        <title>Draft Genome Sequence of Plant Growth-Promoting Rhizosphere-Associated Bacteria.</title>
        <authorList>
            <person name="Vasilyev I.Y."/>
            <person name="Radchenko V."/>
            <person name="Ilnitskaya E.V."/>
        </authorList>
    </citation>
    <scope>NUCLEOTIDE SEQUENCE [LARGE SCALE GENOMIC DNA]</scope>
    <source>
        <strain evidence="2 5">VRA_07sq_f</strain>
    </source>
</reference>
<evidence type="ECO:0000313" key="3">
    <source>
        <dbReference type="EMBL" id="ORN28019.1"/>
    </source>
</evidence>
<dbReference type="OrthoDB" id="2329354at2"/>
<evidence type="ECO:0000256" key="1">
    <source>
        <dbReference type="SAM" id="SignalP"/>
    </source>
</evidence>
<comment type="caution">
    <text evidence="3">The sequence shown here is derived from an EMBL/GenBank/DDBJ whole genome shotgun (WGS) entry which is preliminary data.</text>
</comment>
<evidence type="ECO:0000313" key="4">
    <source>
        <dbReference type="Proteomes" id="UP000193009"/>
    </source>
</evidence>
<feature type="signal peptide" evidence="1">
    <location>
        <begin position="1"/>
        <end position="22"/>
    </location>
</feature>
<dbReference type="KEGG" id="lpar:FAM21731_01558"/>
<reference evidence="3 4" key="1">
    <citation type="journal article" date="2017" name="Front. Microbiol.">
        <title>The Histidine Decarboxylase Gene Cluster of Lactobacillus parabuchneri Was Gained by Horizontal Gene Transfer and Is Mobile within the Species.</title>
        <authorList>
            <person name="Wuthrich D."/>
            <person name="Berthoud H."/>
            <person name="Wechsler D."/>
            <person name="Eugster E."/>
            <person name="Irmler S."/>
            <person name="Bruggmann R."/>
        </authorList>
    </citation>
    <scope>NUCLEOTIDE SEQUENCE [LARGE SCALE GENOMIC DNA]</scope>
    <source>
        <strain evidence="3 4">FAM23169</strain>
    </source>
</reference>
<dbReference type="GeneID" id="69803290"/>